<dbReference type="RefSeq" id="WP_163283630.1">
    <property type="nucleotide sequence ID" value="NZ_JAAGVY010000006.1"/>
</dbReference>
<evidence type="ECO:0000313" key="1">
    <source>
        <dbReference type="EMBL" id="NEN22907.1"/>
    </source>
</evidence>
<organism evidence="1 2">
    <name type="scientific">Cryomorpha ignava</name>
    <dbReference type="NCBI Taxonomy" id="101383"/>
    <lineage>
        <taxon>Bacteria</taxon>
        <taxon>Pseudomonadati</taxon>
        <taxon>Bacteroidota</taxon>
        <taxon>Flavobacteriia</taxon>
        <taxon>Flavobacteriales</taxon>
        <taxon>Cryomorphaceae</taxon>
        <taxon>Cryomorpha</taxon>
    </lineage>
</organism>
<dbReference type="EMBL" id="JAAGVY010000006">
    <property type="protein sequence ID" value="NEN22907.1"/>
    <property type="molecule type" value="Genomic_DNA"/>
</dbReference>
<accession>A0A7K3WMN1</accession>
<proteinExistence type="predicted"/>
<comment type="caution">
    <text evidence="1">The sequence shown here is derived from an EMBL/GenBank/DDBJ whole genome shotgun (WGS) entry which is preliminary data.</text>
</comment>
<protein>
    <submittedName>
        <fullName evidence="1">Type II toxin-antitoxin system HicB family antitoxin</fullName>
    </submittedName>
</protein>
<sequence length="132" mass="14670">MKTLNVIIERNADGFFAYTDEIDGCVAGGNTYIEVKTNFEEILDMFLQEDTFLANEFANGYKLKFNVSLESVFELIPEVNISQLAKSGGLNASLLRQYVSGSKKASEKQAQKIMSALNKLSEKIETISLNTI</sequence>
<dbReference type="Gene3D" id="3.30.160.250">
    <property type="match status" value="1"/>
</dbReference>
<reference evidence="1 2" key="1">
    <citation type="submission" date="2020-02" db="EMBL/GenBank/DDBJ databases">
        <title>Out from the shadows clarifying the taxonomy of the family Cryomorphaceae and related taxa by utilizing the GTDB taxonomic framework.</title>
        <authorList>
            <person name="Bowman J.P."/>
        </authorList>
    </citation>
    <scope>NUCLEOTIDE SEQUENCE [LARGE SCALE GENOMIC DNA]</scope>
    <source>
        <strain evidence="1 2">QSSC 1-22</strain>
    </source>
</reference>
<keyword evidence="2" id="KW-1185">Reference proteome</keyword>
<dbReference type="SUPFAM" id="SSF143100">
    <property type="entry name" value="TTHA1013/TTHA0281-like"/>
    <property type="match status" value="1"/>
</dbReference>
<dbReference type="Proteomes" id="UP000486602">
    <property type="component" value="Unassembled WGS sequence"/>
</dbReference>
<gene>
    <name evidence="1" type="ORF">G3O08_05270</name>
</gene>
<evidence type="ECO:0000313" key="2">
    <source>
        <dbReference type="Proteomes" id="UP000486602"/>
    </source>
</evidence>
<name>A0A7K3WMN1_9FLAO</name>
<dbReference type="InterPro" id="IPR035069">
    <property type="entry name" value="TTHA1013/TTHA0281-like"/>
</dbReference>
<dbReference type="AlphaFoldDB" id="A0A7K3WMN1"/>